<proteinExistence type="predicted"/>
<protein>
    <submittedName>
        <fullName evidence="1">Uncharacterized protein</fullName>
    </submittedName>
</protein>
<sequence>MKSNVEIGLEAFDMFVAQILREGQGAYNKDTNLLFK</sequence>
<dbReference type="Proteomes" id="UP000294752">
    <property type="component" value="Unassembled WGS sequence"/>
</dbReference>
<organism evidence="1 2">
    <name type="scientific">Sphingobacterium paludis</name>
    <dbReference type="NCBI Taxonomy" id="1476465"/>
    <lineage>
        <taxon>Bacteria</taxon>
        <taxon>Pseudomonadati</taxon>
        <taxon>Bacteroidota</taxon>
        <taxon>Sphingobacteriia</taxon>
        <taxon>Sphingobacteriales</taxon>
        <taxon>Sphingobacteriaceae</taxon>
        <taxon>Sphingobacterium</taxon>
    </lineage>
</organism>
<reference evidence="1 2" key="1">
    <citation type="submission" date="2019-03" db="EMBL/GenBank/DDBJ databases">
        <title>Genomic Encyclopedia of Type Strains, Phase III (KMG-III): the genomes of soil and plant-associated and newly described type strains.</title>
        <authorList>
            <person name="Whitman W."/>
        </authorList>
    </citation>
    <scope>NUCLEOTIDE SEQUENCE [LARGE SCALE GENOMIC DNA]</scope>
    <source>
        <strain evidence="1 2">CGMCC 1.12801</strain>
    </source>
</reference>
<dbReference type="EMBL" id="SNZV01000001">
    <property type="protein sequence ID" value="TDS17389.1"/>
    <property type="molecule type" value="Genomic_DNA"/>
</dbReference>
<name>A0A4R7D831_9SPHI</name>
<accession>A0A4R7D831</accession>
<keyword evidence="2" id="KW-1185">Reference proteome</keyword>
<dbReference type="AlphaFoldDB" id="A0A4R7D831"/>
<gene>
    <name evidence="1" type="ORF">B0I21_101254</name>
</gene>
<evidence type="ECO:0000313" key="1">
    <source>
        <dbReference type="EMBL" id="TDS17389.1"/>
    </source>
</evidence>
<evidence type="ECO:0000313" key="2">
    <source>
        <dbReference type="Proteomes" id="UP000294752"/>
    </source>
</evidence>
<comment type="caution">
    <text evidence="1">The sequence shown here is derived from an EMBL/GenBank/DDBJ whole genome shotgun (WGS) entry which is preliminary data.</text>
</comment>